<dbReference type="RefSeq" id="WP_307237407.1">
    <property type="nucleotide sequence ID" value="NZ_JAUSQZ010000001.1"/>
</dbReference>
<dbReference type="Pfam" id="PF00271">
    <property type="entry name" value="Helicase_C"/>
    <property type="match status" value="1"/>
</dbReference>
<dbReference type="PANTHER" id="PTHR18934">
    <property type="entry name" value="ATP-DEPENDENT RNA HELICASE"/>
    <property type="match status" value="1"/>
</dbReference>
<dbReference type="SMART" id="SM00487">
    <property type="entry name" value="DEXDc"/>
    <property type="match status" value="1"/>
</dbReference>
<protein>
    <submittedName>
        <fullName evidence="7">ATP-dependent helicase HrpA</fullName>
        <ecNumber evidence="7">3.6.4.13</ecNumber>
    </submittedName>
</protein>
<evidence type="ECO:0000256" key="2">
    <source>
        <dbReference type="ARBA" id="ARBA00022801"/>
    </source>
</evidence>
<dbReference type="Pfam" id="PF00270">
    <property type="entry name" value="DEAD"/>
    <property type="match status" value="1"/>
</dbReference>
<dbReference type="SMART" id="SM00847">
    <property type="entry name" value="HA2"/>
    <property type="match status" value="1"/>
</dbReference>
<feature type="domain" description="Helicase C-terminal" evidence="6">
    <location>
        <begin position="286"/>
        <end position="456"/>
    </location>
</feature>
<dbReference type="SMART" id="SM00490">
    <property type="entry name" value="HELICc"/>
    <property type="match status" value="1"/>
</dbReference>
<name>A0ABT9NWP7_9ACTN</name>
<dbReference type="EC" id="3.6.4.13" evidence="7"/>
<dbReference type="InterPro" id="IPR003593">
    <property type="entry name" value="AAA+_ATPase"/>
</dbReference>
<keyword evidence="4" id="KW-0067">ATP-binding</keyword>
<dbReference type="InterPro" id="IPR010222">
    <property type="entry name" value="RNA_helicase_HrpA"/>
</dbReference>
<dbReference type="SMART" id="SM00382">
    <property type="entry name" value="AAA"/>
    <property type="match status" value="1"/>
</dbReference>
<dbReference type="InterPro" id="IPR007502">
    <property type="entry name" value="Helicase-assoc_dom"/>
</dbReference>
<proteinExistence type="predicted"/>
<dbReference type="Gene3D" id="3.40.50.300">
    <property type="entry name" value="P-loop containing nucleotide triphosphate hydrolases"/>
    <property type="match status" value="2"/>
</dbReference>
<keyword evidence="8" id="KW-1185">Reference proteome</keyword>
<dbReference type="PROSITE" id="PS51194">
    <property type="entry name" value="HELICASE_CTER"/>
    <property type="match status" value="1"/>
</dbReference>
<accession>A0ABT9NWP7</accession>
<keyword evidence="2 7" id="KW-0378">Hydrolase</keyword>
<dbReference type="InterPro" id="IPR014001">
    <property type="entry name" value="Helicase_ATP-bd"/>
</dbReference>
<feature type="domain" description="Helicase ATP-binding" evidence="5">
    <location>
        <begin position="91"/>
        <end position="254"/>
    </location>
</feature>
<reference evidence="7 8" key="1">
    <citation type="submission" date="2023-07" db="EMBL/GenBank/DDBJ databases">
        <title>Sequencing the genomes of 1000 actinobacteria strains.</title>
        <authorList>
            <person name="Klenk H.-P."/>
        </authorList>
    </citation>
    <scope>NUCLEOTIDE SEQUENCE [LARGE SCALE GENOMIC DNA]</scope>
    <source>
        <strain evidence="7 8">DSM 44388</strain>
    </source>
</reference>
<evidence type="ECO:0000259" key="5">
    <source>
        <dbReference type="PROSITE" id="PS51192"/>
    </source>
</evidence>
<dbReference type="EMBL" id="JAUSQZ010000001">
    <property type="protein sequence ID" value="MDP9824579.1"/>
    <property type="molecule type" value="Genomic_DNA"/>
</dbReference>
<dbReference type="PROSITE" id="PS51192">
    <property type="entry name" value="HELICASE_ATP_BIND_1"/>
    <property type="match status" value="1"/>
</dbReference>
<dbReference type="InterPro" id="IPR024590">
    <property type="entry name" value="HrpA_C"/>
</dbReference>
<dbReference type="CDD" id="cd18791">
    <property type="entry name" value="SF2_C_RHA"/>
    <property type="match status" value="1"/>
</dbReference>
<dbReference type="CDD" id="cd17989">
    <property type="entry name" value="DEXHc_HrpA"/>
    <property type="match status" value="1"/>
</dbReference>
<dbReference type="InterPro" id="IPR011545">
    <property type="entry name" value="DEAD/DEAH_box_helicase_dom"/>
</dbReference>
<dbReference type="InterPro" id="IPR011709">
    <property type="entry name" value="DEAD-box_helicase_OB_fold"/>
</dbReference>
<evidence type="ECO:0000313" key="7">
    <source>
        <dbReference type="EMBL" id="MDP9824579.1"/>
    </source>
</evidence>
<dbReference type="GO" id="GO:0016787">
    <property type="term" value="F:hydrolase activity"/>
    <property type="evidence" value="ECO:0007669"/>
    <property type="project" value="UniProtKB-KW"/>
</dbReference>
<evidence type="ECO:0000259" key="6">
    <source>
        <dbReference type="PROSITE" id="PS51194"/>
    </source>
</evidence>
<dbReference type="InterPro" id="IPR027417">
    <property type="entry name" value="P-loop_NTPase"/>
</dbReference>
<dbReference type="Pfam" id="PF21010">
    <property type="entry name" value="HA2_C"/>
    <property type="match status" value="1"/>
</dbReference>
<evidence type="ECO:0000256" key="4">
    <source>
        <dbReference type="ARBA" id="ARBA00022840"/>
    </source>
</evidence>
<gene>
    <name evidence="7" type="ORF">J2S57_000328</name>
</gene>
<dbReference type="Gene3D" id="1.20.120.1080">
    <property type="match status" value="1"/>
</dbReference>
<evidence type="ECO:0000313" key="8">
    <source>
        <dbReference type="Proteomes" id="UP001235712"/>
    </source>
</evidence>
<sequence length="1336" mass="149410">MTDTQTWISAVNELRVGLSEVPLSDERRLGRQLDSVLHSRRRSDDEKTAELARIEREIGIGRARVENRRASVPTITYPEQLPVSQRRDDLLTAIAEHQVVIVAGETGSGKTTQLPKICLELGRGVRGLIGHTQPRRLAARSVSERIAEELGSEVGETVGYTVRFTDQASEATLVRLMTDGILLAEIQRDRLLTRYDTIIIDEAHERSLTIDFLLGYLKQLLPRRPDLKIIITSATIDPEAFSRHFDDAPIVEVSGRTYPVEVRYRPLVLQTETDEEGVTTEVTRDPIEAVIEAVDELEAEGPGDVLVFFSGEREIRDAAEALNRHVGNNTEVVPLYARLSAAEQHKVFSPHSGRRIVLATNVAETSLTVPGIRYVIDPGTARISRYSFRTKVQRLPIEPVSQASANQRKGRCGRLSDGICIRLYSEEDFENRPEFTDPEILRTNLAAVILQMTSLNLGDVAKFPFLDAPDPRQIKDGVALLHELGAIDPEQTEDRKRLTGMGRTLAQLPVDPRLARMLVESDRNGCLADVLVIVAALSIQDPRERPTDKQAQADQSHARFKDQRSDFLAYINLWNYVVAKQKEYGSGRFRRMCRDEFLHSQRIREWQDLHGQLRQVLRGAGIRVPGGRATSSFDPEAEVDELEDAVEPVSDAMAESVHLSLLSGLLSQVGLKEGETREYQGARNAKFAIQPGSALARSTPRWVMVGELVETSRLWGRTAARIDPLWIERLGGHLVKRHYSEPRWEKKRGSAVATERVTLYGIPVVTGRTVGYGRIDPELSRELFIRHALVEGEWRTSHAFFHENRKLLDDVESLEDKVRRRDIVVDDETLFAFYDERIPADVVSVAHFDSWWKKARRDRPDQLSFWTSMLFAPEAPQVSAEDYPATWRAGGTDLKVTYQFEPGTAADGVTVHLPLAALNQVREQDFEWQIPGLRQELVTELIRSLPKPIRKGLSPAPDRAKAVLERLADTEPGSEPLFPALEDELYELTGVDVPVGSWDLAKVPEHLKVTFRVHDEKGARLAEDKSLEKLRTKLRPKLREKISSAVSGVESQGLTAFPAVPVPRSVEHQVAGLTVKGFPALVDRGATVDVKVLESAAEQRRAMKAGTRRLILLSIASPAKTVLARLSNRQKLALAQAPHKTPSDLFDDCMAAAVDDLVDRAGGPAWDRAGFERLQLEVRQEVHPTVTNVLTTTSTILGLAREIEVELRSTSSPNLLPGLTDLRSQLAALVFPGFVTATGAAKLPDLVRYLQAMQRRLEKLPERYQRDRGLQEQVLALRAEFQGAVAKLPVARRHEDDVIGVRWMMEELRVSLFGGGLKTAYPVSEQRVRKAIADLK</sequence>
<dbReference type="InterPro" id="IPR001650">
    <property type="entry name" value="Helicase_C-like"/>
</dbReference>
<dbReference type="Pfam" id="PF07717">
    <property type="entry name" value="OB_NTP_bind"/>
    <property type="match status" value="1"/>
</dbReference>
<dbReference type="SUPFAM" id="SSF52540">
    <property type="entry name" value="P-loop containing nucleoside triphosphate hydrolases"/>
    <property type="match status" value="1"/>
</dbReference>
<evidence type="ECO:0000256" key="1">
    <source>
        <dbReference type="ARBA" id="ARBA00022741"/>
    </source>
</evidence>
<dbReference type="Pfam" id="PF11898">
    <property type="entry name" value="DUF3418"/>
    <property type="match status" value="1"/>
</dbReference>
<dbReference type="GO" id="GO:0003724">
    <property type="term" value="F:RNA helicase activity"/>
    <property type="evidence" value="ECO:0007669"/>
    <property type="project" value="UniProtKB-EC"/>
</dbReference>
<keyword evidence="3 7" id="KW-0347">Helicase</keyword>
<dbReference type="Proteomes" id="UP001235712">
    <property type="component" value="Unassembled WGS sequence"/>
</dbReference>
<dbReference type="NCBIfam" id="NF008348">
    <property type="entry name" value="PRK11131.1"/>
    <property type="match status" value="1"/>
</dbReference>
<dbReference type="PANTHER" id="PTHR18934:SF99">
    <property type="entry name" value="ATP-DEPENDENT RNA HELICASE DHX37-RELATED"/>
    <property type="match status" value="1"/>
</dbReference>
<organism evidence="7 8">
    <name type="scientific">Kineosporia succinea</name>
    <dbReference type="NCBI Taxonomy" id="84632"/>
    <lineage>
        <taxon>Bacteria</taxon>
        <taxon>Bacillati</taxon>
        <taxon>Actinomycetota</taxon>
        <taxon>Actinomycetes</taxon>
        <taxon>Kineosporiales</taxon>
        <taxon>Kineosporiaceae</taxon>
        <taxon>Kineosporia</taxon>
    </lineage>
</organism>
<comment type="caution">
    <text evidence="7">The sequence shown here is derived from an EMBL/GenBank/DDBJ whole genome shotgun (WGS) entry which is preliminary data.</text>
</comment>
<keyword evidence="1" id="KW-0547">Nucleotide-binding</keyword>
<dbReference type="NCBIfam" id="TIGR01967">
    <property type="entry name" value="DEAH_box_HrpA"/>
    <property type="match status" value="1"/>
</dbReference>
<evidence type="ECO:0000256" key="3">
    <source>
        <dbReference type="ARBA" id="ARBA00022806"/>
    </source>
</evidence>